<keyword evidence="3 13" id="KW-0227">DNA damage</keyword>
<dbReference type="Proteomes" id="UP000199163">
    <property type="component" value="Unassembled WGS sequence"/>
</dbReference>
<keyword evidence="9 13" id="KW-0234">DNA repair</keyword>
<comment type="subunit">
    <text evidence="13">Heterodimer of AddA and AddB/RexB.</text>
</comment>
<dbReference type="SUPFAM" id="SSF52540">
    <property type="entry name" value="P-loop containing nucleoside triphosphate hydrolases"/>
    <property type="match status" value="1"/>
</dbReference>
<dbReference type="GO" id="GO:0008408">
    <property type="term" value="F:3'-5' exonuclease activity"/>
    <property type="evidence" value="ECO:0007669"/>
    <property type="project" value="UniProtKB-UniRule"/>
</dbReference>
<comment type="cofactor">
    <cofactor evidence="13">
        <name>Mg(2+)</name>
        <dbReference type="ChEBI" id="CHEBI:18420"/>
    </cofactor>
</comment>
<dbReference type="CDD" id="cd17932">
    <property type="entry name" value="DEXQc_UvrD"/>
    <property type="match status" value="2"/>
</dbReference>
<gene>
    <name evidence="13" type="primary">addA</name>
    <name evidence="17" type="ORF">SAMN05192534_101440</name>
</gene>
<evidence type="ECO:0000256" key="7">
    <source>
        <dbReference type="ARBA" id="ARBA00022840"/>
    </source>
</evidence>
<keyword evidence="5 13" id="KW-0347">Helicase</keyword>
<dbReference type="GO" id="GO:0016887">
    <property type="term" value="F:ATP hydrolysis activity"/>
    <property type="evidence" value="ECO:0007669"/>
    <property type="project" value="RHEA"/>
</dbReference>
<keyword evidence="1 13" id="KW-0540">Nuclease</keyword>
<evidence type="ECO:0000256" key="6">
    <source>
        <dbReference type="ARBA" id="ARBA00022839"/>
    </source>
</evidence>
<name>A0A1G7Z8E1_9BACI</name>
<evidence type="ECO:0000256" key="8">
    <source>
        <dbReference type="ARBA" id="ARBA00023125"/>
    </source>
</evidence>
<dbReference type="InterPro" id="IPR014017">
    <property type="entry name" value="DNA_helicase_UvrD-like_C"/>
</dbReference>
<dbReference type="Gene3D" id="3.40.50.300">
    <property type="entry name" value="P-loop containing nucleotide triphosphate hydrolases"/>
    <property type="match status" value="4"/>
</dbReference>
<dbReference type="GO" id="GO:0005829">
    <property type="term" value="C:cytosol"/>
    <property type="evidence" value="ECO:0007669"/>
    <property type="project" value="TreeGrafter"/>
</dbReference>
<dbReference type="InterPro" id="IPR000212">
    <property type="entry name" value="DNA_helicase_UvrD/REP"/>
</dbReference>
<evidence type="ECO:0000256" key="9">
    <source>
        <dbReference type="ARBA" id="ARBA00023204"/>
    </source>
</evidence>
<dbReference type="SUPFAM" id="SSF52980">
    <property type="entry name" value="Restriction endonuclease-like"/>
    <property type="match status" value="1"/>
</dbReference>
<dbReference type="InterPro" id="IPR011335">
    <property type="entry name" value="Restrct_endonuc-II-like"/>
</dbReference>
<keyword evidence="18" id="KW-1185">Reference proteome</keyword>
<dbReference type="GO" id="GO:0033202">
    <property type="term" value="C:DNA helicase complex"/>
    <property type="evidence" value="ECO:0007669"/>
    <property type="project" value="TreeGrafter"/>
</dbReference>
<organism evidence="17 18">
    <name type="scientific">Alteribacillus persepolensis</name>
    <dbReference type="NCBI Taxonomy" id="568899"/>
    <lineage>
        <taxon>Bacteria</taxon>
        <taxon>Bacillati</taxon>
        <taxon>Bacillota</taxon>
        <taxon>Bacilli</taxon>
        <taxon>Bacillales</taxon>
        <taxon>Bacillaceae</taxon>
        <taxon>Alteribacillus</taxon>
    </lineage>
</organism>
<evidence type="ECO:0000256" key="1">
    <source>
        <dbReference type="ARBA" id="ARBA00022722"/>
    </source>
</evidence>
<evidence type="ECO:0000259" key="16">
    <source>
        <dbReference type="PROSITE" id="PS51217"/>
    </source>
</evidence>
<dbReference type="EC" id="5.6.2.4" evidence="13"/>
<dbReference type="GO" id="GO:0005524">
    <property type="term" value="F:ATP binding"/>
    <property type="evidence" value="ECO:0007669"/>
    <property type="project" value="UniProtKB-UniRule"/>
</dbReference>
<dbReference type="InterPro" id="IPR038726">
    <property type="entry name" value="PDDEXK_AddAB-type"/>
</dbReference>
<dbReference type="NCBIfam" id="TIGR02785">
    <property type="entry name" value="addA_Gpos"/>
    <property type="match status" value="1"/>
</dbReference>
<proteinExistence type="inferred from homology"/>
<dbReference type="GO" id="GO:0043138">
    <property type="term" value="F:3'-5' DNA helicase activity"/>
    <property type="evidence" value="ECO:0007669"/>
    <property type="project" value="UniProtKB-UniRule"/>
</dbReference>
<dbReference type="GO" id="GO:0000724">
    <property type="term" value="P:double-strand break repair via homologous recombination"/>
    <property type="evidence" value="ECO:0007669"/>
    <property type="project" value="UniProtKB-UniRule"/>
</dbReference>
<dbReference type="FunFam" id="3.40.50.300:FF:001236">
    <property type="entry name" value="ATP-dependent helicase/nuclease subunit A"/>
    <property type="match status" value="1"/>
</dbReference>
<comment type="function">
    <text evidence="13">The heterodimer acts as both an ATP-dependent DNA helicase and an ATP-dependent, dual-direction single-stranded exonuclease. Recognizes the chi site generating a DNA molecule suitable for the initiation of homologous recombination. The AddA nuclease domain is required for chi fragment generation; this subunit has the helicase and 3' -&gt; 5' nuclease activities.</text>
</comment>
<dbReference type="PANTHER" id="PTHR11070">
    <property type="entry name" value="UVRD / RECB / PCRA DNA HELICASE FAMILY MEMBER"/>
    <property type="match status" value="1"/>
</dbReference>
<dbReference type="Pfam" id="PF12705">
    <property type="entry name" value="PDDEXK_1"/>
    <property type="match status" value="1"/>
</dbReference>
<dbReference type="PROSITE" id="PS51217">
    <property type="entry name" value="UVRD_HELICASE_CTER"/>
    <property type="match status" value="1"/>
</dbReference>
<evidence type="ECO:0000256" key="2">
    <source>
        <dbReference type="ARBA" id="ARBA00022741"/>
    </source>
</evidence>
<dbReference type="AlphaFoldDB" id="A0A1G7Z8E1"/>
<dbReference type="CDD" id="cd18807">
    <property type="entry name" value="SF1_C_UvrD"/>
    <property type="match status" value="1"/>
</dbReference>
<comment type="catalytic activity">
    <reaction evidence="12 13">
        <text>ATP + H2O = ADP + phosphate + H(+)</text>
        <dbReference type="Rhea" id="RHEA:13065"/>
        <dbReference type="ChEBI" id="CHEBI:15377"/>
        <dbReference type="ChEBI" id="CHEBI:15378"/>
        <dbReference type="ChEBI" id="CHEBI:30616"/>
        <dbReference type="ChEBI" id="CHEBI:43474"/>
        <dbReference type="ChEBI" id="CHEBI:456216"/>
        <dbReference type="EC" id="5.6.2.4"/>
    </reaction>
</comment>
<dbReference type="InterPro" id="IPR014016">
    <property type="entry name" value="UvrD-like_ATP-bd"/>
</dbReference>
<evidence type="ECO:0000256" key="4">
    <source>
        <dbReference type="ARBA" id="ARBA00022801"/>
    </source>
</evidence>
<evidence type="ECO:0000256" key="14">
    <source>
        <dbReference type="PROSITE-ProRule" id="PRU00560"/>
    </source>
</evidence>
<dbReference type="OrthoDB" id="9810135at2"/>
<reference evidence="17 18" key="1">
    <citation type="submission" date="2016-10" db="EMBL/GenBank/DDBJ databases">
        <authorList>
            <person name="de Groot N.N."/>
        </authorList>
    </citation>
    <scope>NUCLEOTIDE SEQUENCE [LARGE SCALE GENOMIC DNA]</scope>
    <source>
        <strain evidence="17 18">DSM 21632</strain>
    </source>
</reference>
<dbReference type="Gene3D" id="3.90.320.10">
    <property type="match status" value="1"/>
</dbReference>
<keyword evidence="2 13" id="KW-0547">Nucleotide-binding</keyword>
<evidence type="ECO:0000313" key="18">
    <source>
        <dbReference type="Proteomes" id="UP000199163"/>
    </source>
</evidence>
<dbReference type="InterPro" id="IPR011604">
    <property type="entry name" value="PDDEXK-like_dom_sf"/>
</dbReference>
<evidence type="ECO:0000256" key="5">
    <source>
        <dbReference type="ARBA" id="ARBA00022806"/>
    </source>
</evidence>
<feature type="domain" description="UvrD-like helicase C-terminal" evidence="16">
    <location>
        <begin position="501"/>
        <end position="796"/>
    </location>
</feature>
<dbReference type="PROSITE" id="PS51198">
    <property type="entry name" value="UVRD_HELICASE_ATP_BIND"/>
    <property type="match status" value="1"/>
</dbReference>
<sequence length="1223" mass="141036">MKLKWKQKPEGAFWTDSQWEAVSGSGSNQLVSAAAGSGKTAVLVERIIHKITDQEHPVDMDRLLIVTFTNAAAAEMKNRIAEALEAAINEKPGSLYLRRQLALLNKAQISTLHAFCMSLVRKYYYKLNIDPKFRIIDDIEGELLREEILDGVFESQYSKENNEAFLDASERFSGDKSDEGFKQVVREVYRFSQAHPDPEKWLQDMAACYEVTGVSQMEDTPWGKEVLENVKTRLSASIDMLQQAISLCQEEGGPLAYEETLLGDKQMLEELYQATNWDTLYTRFQDVVFKRLKTVKKSEDIDETLKTRVKDMRDAVKKDVTDMKTETFTASPADLLRDIKEMAEPVHALVSTVSLFSNRYQLAKTEKGVVDFSDLEHFTLRILQEEGSEAAEQYRSRFDEVLVDEYQDTNLIQEAILRHISKGDNLFLVGDVKQSIYRFRLAEPSLFLDKYKQYNRTDGQPGWKVNLDQNFRSRQEVLQASNFIFKQLMDEKVGDIVYDETAELKTGNTDYPDNDEALPELTLINKGDPINTSIPDEEQEDSDTASLEARWIARKIKNMIKDGYQVLDKETKAVRKMTYRDVVILMRSMPWAAVMMDEFKKEGLPVYAEVSGGYFQAVEINIMLSLLQVIDNPRQDIALAAVLRSPIVGMDEEELAKLRLCDPKGMFFDALKQAAHAVSTNHEAWQEKAQAFYEKLCRWRERARNEALPKFIWDLFQETGYYDFVGGLPGGKQRQANLTALYDRARTYEKTSFRGLFRFLRFIERMQERGDDFGTARALGEQEDVVRIMTIHKSKGLEFPVVFIAGMNKSFNLQDTYRSVLLHKELGIGAKTIDPIKRVMKSSVAQQAVKHRIHRESLSEEMRVLYVAMTRAKEKLCLVGTVKNPEKTLAKWAQYKDVEDWLLPERDRVKAASYADWIGPAIFRHQSADSWYDTMHPSACADVYHYPVNWRITLVEQRDIKEITEADELENNETMTALKERKPVLQESVYKHAVEEKLNWSYPYQAAVTERSKKTVSEFKRAFHDEYSEPVFQPEFHAQYAERPLFMQEKNTRPEEKGTAVHTVMEHLPLNMETVEDCQMFIDTLVGRELLTEDQKNMVDAENIMMFLSSALGKRLTSAAQVFREIPFSYGMQTDDGDTVLIQGAVDCVFRDKEGQLVLIDYKTDAFQSRYPGNRERAEYAMREKYQSQLDVYRQALSAIWQEEVAEAYLYIFDGHCVIDMMK</sequence>
<keyword evidence="4 13" id="KW-0378">Hydrolase</keyword>
<evidence type="ECO:0000256" key="13">
    <source>
        <dbReference type="HAMAP-Rule" id="MF_01451"/>
    </source>
</evidence>
<keyword evidence="10 13" id="KW-0413">Isomerase</keyword>
<dbReference type="RefSeq" id="WP_091270749.1">
    <property type="nucleotide sequence ID" value="NZ_FNDK01000001.1"/>
</dbReference>
<evidence type="ECO:0000256" key="3">
    <source>
        <dbReference type="ARBA" id="ARBA00022763"/>
    </source>
</evidence>
<feature type="binding site" evidence="14">
    <location>
        <begin position="33"/>
        <end position="40"/>
    </location>
    <ligand>
        <name>ATP</name>
        <dbReference type="ChEBI" id="CHEBI:30616"/>
    </ligand>
</feature>
<feature type="domain" description="UvrD-like helicase ATP-binding" evidence="15">
    <location>
        <begin position="12"/>
        <end position="474"/>
    </location>
</feature>
<dbReference type="PANTHER" id="PTHR11070:SF48">
    <property type="entry name" value="ATP-DEPENDENT HELICASE_NUCLEASE SUBUNIT A"/>
    <property type="match status" value="1"/>
</dbReference>
<dbReference type="Pfam" id="PF00580">
    <property type="entry name" value="UvrD-helicase"/>
    <property type="match status" value="1"/>
</dbReference>
<dbReference type="EC" id="3.1.-.-" evidence="13"/>
<dbReference type="STRING" id="568899.SAMN05192534_101440"/>
<evidence type="ECO:0000256" key="11">
    <source>
        <dbReference type="ARBA" id="ARBA00034617"/>
    </source>
</evidence>
<keyword evidence="8 13" id="KW-0238">DNA-binding</keyword>
<evidence type="ECO:0000256" key="10">
    <source>
        <dbReference type="ARBA" id="ARBA00023235"/>
    </source>
</evidence>
<comment type="catalytic activity">
    <reaction evidence="11 13">
        <text>Couples ATP hydrolysis with the unwinding of duplex DNA by translocating in the 3'-5' direction.</text>
        <dbReference type="EC" id="5.6.2.4"/>
    </reaction>
</comment>
<dbReference type="HAMAP" id="MF_01451">
    <property type="entry name" value="AddA"/>
    <property type="match status" value="1"/>
</dbReference>
<evidence type="ECO:0000256" key="12">
    <source>
        <dbReference type="ARBA" id="ARBA00048988"/>
    </source>
</evidence>
<protein>
    <recommendedName>
        <fullName evidence="13">ATP-dependent helicase/nuclease subunit A</fullName>
        <ecNumber evidence="13">3.1.-.-</ecNumber>
        <ecNumber evidence="13">5.6.2.4</ecNumber>
    </recommendedName>
    <alternativeName>
        <fullName evidence="13">ATP-dependent helicase/nuclease AddA</fullName>
    </alternativeName>
    <alternativeName>
        <fullName evidence="13">DNA 3'-5' helicase AddA</fullName>
    </alternativeName>
</protein>
<evidence type="ECO:0000313" key="17">
    <source>
        <dbReference type="EMBL" id="SDH04867.1"/>
    </source>
</evidence>
<dbReference type="Pfam" id="PF13361">
    <property type="entry name" value="UvrD_C"/>
    <property type="match status" value="1"/>
</dbReference>
<dbReference type="GO" id="GO:0003690">
    <property type="term" value="F:double-stranded DNA binding"/>
    <property type="evidence" value="ECO:0007669"/>
    <property type="project" value="UniProtKB-UniRule"/>
</dbReference>
<keyword evidence="7 13" id="KW-0067">ATP-binding</keyword>
<comment type="similarity">
    <text evidence="13">Belongs to the helicase family. AddA subfamily.</text>
</comment>
<evidence type="ECO:0000259" key="15">
    <source>
        <dbReference type="PROSITE" id="PS51198"/>
    </source>
</evidence>
<dbReference type="InterPro" id="IPR027417">
    <property type="entry name" value="P-loop_NTPase"/>
</dbReference>
<dbReference type="InterPro" id="IPR014152">
    <property type="entry name" value="AddA"/>
</dbReference>
<accession>A0A1G7Z8E1</accession>
<dbReference type="EMBL" id="FNDK01000001">
    <property type="protein sequence ID" value="SDH04867.1"/>
    <property type="molecule type" value="Genomic_DNA"/>
</dbReference>
<keyword evidence="6 13" id="KW-0269">Exonuclease</keyword>